<accession>A0A2M4D505</accession>
<organism evidence="3">
    <name type="scientific">Anopheles darlingi</name>
    <name type="common">Mosquito</name>
    <dbReference type="NCBI Taxonomy" id="43151"/>
    <lineage>
        <taxon>Eukaryota</taxon>
        <taxon>Metazoa</taxon>
        <taxon>Ecdysozoa</taxon>
        <taxon>Arthropoda</taxon>
        <taxon>Hexapoda</taxon>
        <taxon>Insecta</taxon>
        <taxon>Pterygota</taxon>
        <taxon>Neoptera</taxon>
        <taxon>Endopterygota</taxon>
        <taxon>Diptera</taxon>
        <taxon>Nematocera</taxon>
        <taxon>Culicoidea</taxon>
        <taxon>Culicidae</taxon>
        <taxon>Anophelinae</taxon>
        <taxon>Anopheles</taxon>
    </lineage>
</organism>
<evidence type="ECO:0000256" key="1">
    <source>
        <dbReference type="SAM" id="MobiDB-lite"/>
    </source>
</evidence>
<feature type="region of interest" description="Disordered" evidence="1">
    <location>
        <begin position="66"/>
        <end position="92"/>
    </location>
</feature>
<feature type="signal peptide" evidence="2">
    <location>
        <begin position="1"/>
        <end position="29"/>
    </location>
</feature>
<sequence>MISLSPVPPPVRFLLSVLLLAGQLSLSLPMHPPIDGAPSPKQYLPSFFLLASEAFHPSSVKHCRRSLDRRHSADPVPPLRRSPKSGYRVCAS</sequence>
<keyword evidence="2" id="KW-0732">Signal</keyword>
<feature type="chain" id="PRO_5014902029" evidence="2">
    <location>
        <begin position="30"/>
        <end position="92"/>
    </location>
</feature>
<name>A0A2M4D505_ANODA</name>
<proteinExistence type="predicted"/>
<protein>
    <submittedName>
        <fullName evidence="3">Putative secreted protein</fullName>
    </submittedName>
</protein>
<evidence type="ECO:0000256" key="2">
    <source>
        <dbReference type="SAM" id="SignalP"/>
    </source>
</evidence>
<dbReference type="EMBL" id="GGFL01008459">
    <property type="protein sequence ID" value="MBW72637.1"/>
    <property type="molecule type" value="Transcribed_RNA"/>
</dbReference>
<reference evidence="3" key="1">
    <citation type="submission" date="2018-01" db="EMBL/GenBank/DDBJ databases">
        <title>An insight into the sialome of Amazonian anophelines.</title>
        <authorList>
            <person name="Ribeiro J.M."/>
            <person name="Scarpassa V."/>
            <person name="Calvo E."/>
        </authorList>
    </citation>
    <scope>NUCLEOTIDE SEQUENCE</scope>
</reference>
<evidence type="ECO:0000313" key="3">
    <source>
        <dbReference type="EMBL" id="MBW72637.1"/>
    </source>
</evidence>
<dbReference type="AlphaFoldDB" id="A0A2M4D505"/>